<sequence>MSPADALTRAEIVMPAAMLISSAGTRLVVPGPEWLVVAGVALPIFSSGAGVLGVVLGMWLAPARAIPLGWRRQGALVVTLLAIILCSVIATGQQPLVALGWGIGLGFSGLTVAELLGEQARSALKTIGDAFIAHVAGRVGGGKGKDSDNG</sequence>
<dbReference type="KEGG" id="sphi:TS85_17190"/>
<feature type="transmembrane region" description="Helical" evidence="1">
    <location>
        <begin position="12"/>
        <end position="29"/>
    </location>
</feature>
<dbReference type="RefSeq" id="WP_044333853.1">
    <property type="nucleotide sequence ID" value="NZ_CP010836.1"/>
</dbReference>
<keyword evidence="1" id="KW-0472">Membrane</keyword>
<dbReference type="EMBL" id="CP010836">
    <property type="protein sequence ID" value="AJP73156.1"/>
    <property type="molecule type" value="Genomic_DNA"/>
</dbReference>
<accession>A0A7U4JAD2</accession>
<dbReference type="OrthoDB" id="7596727at2"/>
<feature type="transmembrane region" description="Helical" evidence="1">
    <location>
        <begin position="73"/>
        <end position="90"/>
    </location>
</feature>
<organism evidence="2 3">
    <name type="scientific">Sphingomonas hengshuiensis</name>
    <dbReference type="NCBI Taxonomy" id="1609977"/>
    <lineage>
        <taxon>Bacteria</taxon>
        <taxon>Pseudomonadati</taxon>
        <taxon>Pseudomonadota</taxon>
        <taxon>Alphaproteobacteria</taxon>
        <taxon>Sphingomonadales</taxon>
        <taxon>Sphingomonadaceae</taxon>
        <taxon>Sphingomonas</taxon>
    </lineage>
</organism>
<evidence type="ECO:0000313" key="2">
    <source>
        <dbReference type="EMBL" id="AJP73156.1"/>
    </source>
</evidence>
<dbReference type="AlphaFoldDB" id="A0A7U4JAD2"/>
<keyword evidence="1" id="KW-1133">Transmembrane helix</keyword>
<name>A0A7U4JAD2_9SPHN</name>
<keyword evidence="3" id="KW-1185">Reference proteome</keyword>
<evidence type="ECO:0000313" key="3">
    <source>
        <dbReference type="Proteomes" id="UP000032300"/>
    </source>
</evidence>
<feature type="transmembrane region" description="Helical" evidence="1">
    <location>
        <begin position="35"/>
        <end position="61"/>
    </location>
</feature>
<dbReference type="Proteomes" id="UP000032300">
    <property type="component" value="Chromosome"/>
</dbReference>
<proteinExistence type="predicted"/>
<gene>
    <name evidence="2" type="ORF">TS85_17190</name>
</gene>
<reference evidence="2 3" key="2">
    <citation type="submission" date="2015-02" db="EMBL/GenBank/DDBJ databases">
        <title>The complete genome of Sphingomonas hengshuiensis sp. WHSC-8 isolated from soil of Hengshui Lake.</title>
        <authorList>
            <person name="Wei S."/>
            <person name="Guo J."/>
            <person name="Su C."/>
            <person name="Wu R."/>
            <person name="Zhang Z."/>
            <person name="Liang K."/>
            <person name="Li H."/>
            <person name="Wang T."/>
            <person name="Liu H."/>
            <person name="Zhang C."/>
            <person name="Li Z."/>
            <person name="Wang Q."/>
            <person name="Meng J."/>
        </authorList>
    </citation>
    <scope>NUCLEOTIDE SEQUENCE [LARGE SCALE GENOMIC DNA]</scope>
    <source>
        <strain evidence="2 3">WHSC-8</strain>
    </source>
</reference>
<protein>
    <submittedName>
        <fullName evidence="2">Uncharacterized protein</fullName>
    </submittedName>
</protein>
<evidence type="ECO:0000256" key="1">
    <source>
        <dbReference type="SAM" id="Phobius"/>
    </source>
</evidence>
<feature type="transmembrane region" description="Helical" evidence="1">
    <location>
        <begin position="96"/>
        <end position="116"/>
    </location>
</feature>
<reference evidence="2 3" key="1">
    <citation type="journal article" date="2015" name="Int. J. Syst. Evol. Microbiol.">
        <title>Sphingomonas hengshuiensis sp. nov., isolated from lake wetland.</title>
        <authorList>
            <person name="Wei S."/>
            <person name="Wang T."/>
            <person name="Liu H."/>
            <person name="Zhang C."/>
            <person name="Guo J."/>
            <person name="Wang Q."/>
            <person name="Liang K."/>
            <person name="Zhang Z."/>
        </authorList>
    </citation>
    <scope>NUCLEOTIDE SEQUENCE [LARGE SCALE GENOMIC DNA]</scope>
    <source>
        <strain evidence="2 3">WHSC-8</strain>
    </source>
</reference>
<keyword evidence="1" id="KW-0812">Transmembrane</keyword>